<keyword evidence="11" id="KW-1133">Transmembrane helix</keyword>
<dbReference type="Pfam" id="PF01657">
    <property type="entry name" value="Stress-antifung"/>
    <property type="match status" value="2"/>
</dbReference>
<dbReference type="InterPro" id="IPR008271">
    <property type="entry name" value="Ser/Thr_kinase_AS"/>
</dbReference>
<feature type="domain" description="Gnk2-homologous" evidence="20">
    <location>
        <begin position="24"/>
        <end position="127"/>
    </location>
</feature>
<comment type="caution">
    <text evidence="21">The sequence shown here is derived from an EMBL/GenBank/DDBJ whole genome shotgun (WGS) entry which is preliminary data.</text>
</comment>
<feature type="domain" description="Protein kinase" evidence="19">
    <location>
        <begin position="357"/>
        <end position="644"/>
    </location>
</feature>
<evidence type="ECO:0000256" key="3">
    <source>
        <dbReference type="ARBA" id="ARBA00022527"/>
    </source>
</evidence>
<dbReference type="FunFam" id="3.30.200.20:FF:000195">
    <property type="entry name" value="G-type lectin S-receptor-like serine/threonine-protein kinase"/>
    <property type="match status" value="1"/>
</dbReference>
<dbReference type="GO" id="GO:0005524">
    <property type="term" value="F:ATP binding"/>
    <property type="evidence" value="ECO:0007669"/>
    <property type="project" value="UniProtKB-KW"/>
</dbReference>
<dbReference type="FunFam" id="1.10.510.10:FF:001697">
    <property type="entry name" value="Uncharacterized protein"/>
    <property type="match status" value="1"/>
</dbReference>
<evidence type="ECO:0000256" key="5">
    <source>
        <dbReference type="ARBA" id="ARBA00022692"/>
    </source>
</evidence>
<dbReference type="PROSITE" id="PS51473">
    <property type="entry name" value="GNK2"/>
    <property type="match status" value="2"/>
</dbReference>
<evidence type="ECO:0000256" key="16">
    <source>
        <dbReference type="ARBA" id="ARBA00047899"/>
    </source>
</evidence>
<evidence type="ECO:0000256" key="2">
    <source>
        <dbReference type="ARBA" id="ARBA00012513"/>
    </source>
</evidence>
<evidence type="ECO:0000256" key="9">
    <source>
        <dbReference type="ARBA" id="ARBA00022777"/>
    </source>
</evidence>
<comment type="subcellular location">
    <subcellularLocation>
        <location evidence="1">Membrane</location>
        <topology evidence="1">Single-pass membrane protein</topology>
    </subcellularLocation>
</comment>
<reference evidence="21" key="1">
    <citation type="submission" date="2019-09" db="EMBL/GenBank/DDBJ databases">
        <title>Draft genome information of white flower Hibiscus syriacus.</title>
        <authorList>
            <person name="Kim Y.-M."/>
        </authorList>
    </citation>
    <scope>NUCLEOTIDE SEQUENCE [LARGE SCALE GENOMIC DNA]</scope>
    <source>
        <strain evidence="21">YM2019G1</strain>
    </source>
</reference>
<evidence type="ECO:0000313" key="22">
    <source>
        <dbReference type="Proteomes" id="UP000436088"/>
    </source>
</evidence>
<dbReference type="Gene3D" id="3.30.430.20">
    <property type="entry name" value="Gnk2 domain, C-X8-C-X2-C motif"/>
    <property type="match status" value="2"/>
</dbReference>
<keyword evidence="8" id="KW-0547">Nucleotide-binding</keyword>
<keyword evidence="12" id="KW-0472">Membrane</keyword>
<dbReference type="FunFam" id="3.30.430.20:FF:000003">
    <property type="entry name" value="Cysteine-rich RLK (RECEPTOR-like protein kinase) 10"/>
    <property type="match status" value="1"/>
</dbReference>
<dbReference type="AlphaFoldDB" id="A0A6A2WT89"/>
<evidence type="ECO:0000256" key="13">
    <source>
        <dbReference type="ARBA" id="ARBA00023157"/>
    </source>
</evidence>
<keyword evidence="13" id="KW-1015">Disulfide bond</keyword>
<organism evidence="21 22">
    <name type="scientific">Hibiscus syriacus</name>
    <name type="common">Rose of Sharon</name>
    <dbReference type="NCBI Taxonomy" id="106335"/>
    <lineage>
        <taxon>Eukaryota</taxon>
        <taxon>Viridiplantae</taxon>
        <taxon>Streptophyta</taxon>
        <taxon>Embryophyta</taxon>
        <taxon>Tracheophyta</taxon>
        <taxon>Spermatophyta</taxon>
        <taxon>Magnoliopsida</taxon>
        <taxon>eudicotyledons</taxon>
        <taxon>Gunneridae</taxon>
        <taxon>Pentapetalae</taxon>
        <taxon>rosids</taxon>
        <taxon>malvids</taxon>
        <taxon>Malvales</taxon>
        <taxon>Malvaceae</taxon>
        <taxon>Malvoideae</taxon>
        <taxon>Hibiscus</taxon>
    </lineage>
</organism>
<keyword evidence="9" id="KW-0418">Kinase</keyword>
<name>A0A6A2WT89_HIBSY</name>
<dbReference type="Pfam" id="PF07714">
    <property type="entry name" value="PK_Tyr_Ser-Thr"/>
    <property type="match status" value="1"/>
</dbReference>
<dbReference type="Pfam" id="PF11883">
    <property type="entry name" value="DUF3403"/>
    <property type="match status" value="1"/>
</dbReference>
<accession>A0A6A2WT89</accession>
<dbReference type="InterPro" id="IPR038408">
    <property type="entry name" value="GNK2_sf"/>
</dbReference>
<dbReference type="GO" id="GO:0004674">
    <property type="term" value="F:protein serine/threonine kinase activity"/>
    <property type="evidence" value="ECO:0007669"/>
    <property type="project" value="UniProtKB-KW"/>
</dbReference>
<dbReference type="InterPro" id="IPR001245">
    <property type="entry name" value="Ser-Thr/Tyr_kinase_cat_dom"/>
</dbReference>
<keyword evidence="14" id="KW-0675">Receptor</keyword>
<proteinExistence type="predicted"/>
<keyword evidence="6 18" id="KW-0732">Signal</keyword>
<keyword evidence="3" id="KW-0723">Serine/threonine-protein kinase</keyword>
<comment type="catalytic activity">
    <reaction evidence="17">
        <text>L-seryl-[protein] + ATP = O-phospho-L-seryl-[protein] + ADP + H(+)</text>
        <dbReference type="Rhea" id="RHEA:17989"/>
        <dbReference type="Rhea" id="RHEA-COMP:9863"/>
        <dbReference type="Rhea" id="RHEA-COMP:11604"/>
        <dbReference type="ChEBI" id="CHEBI:15378"/>
        <dbReference type="ChEBI" id="CHEBI:29999"/>
        <dbReference type="ChEBI" id="CHEBI:30616"/>
        <dbReference type="ChEBI" id="CHEBI:83421"/>
        <dbReference type="ChEBI" id="CHEBI:456216"/>
        <dbReference type="EC" id="2.7.11.1"/>
    </reaction>
</comment>
<gene>
    <name evidence="21" type="ORF">F3Y22_tig00112762pilonHSYRG00083</name>
</gene>
<comment type="catalytic activity">
    <reaction evidence="16">
        <text>L-threonyl-[protein] + ATP = O-phospho-L-threonyl-[protein] + ADP + H(+)</text>
        <dbReference type="Rhea" id="RHEA:46608"/>
        <dbReference type="Rhea" id="RHEA-COMP:11060"/>
        <dbReference type="Rhea" id="RHEA-COMP:11605"/>
        <dbReference type="ChEBI" id="CHEBI:15378"/>
        <dbReference type="ChEBI" id="CHEBI:30013"/>
        <dbReference type="ChEBI" id="CHEBI:30616"/>
        <dbReference type="ChEBI" id="CHEBI:61977"/>
        <dbReference type="ChEBI" id="CHEBI:456216"/>
        <dbReference type="EC" id="2.7.11.1"/>
    </reaction>
</comment>
<dbReference type="EMBL" id="VEPZ02001648">
    <property type="protein sequence ID" value="KAE8664482.1"/>
    <property type="molecule type" value="Genomic_DNA"/>
</dbReference>
<feature type="chain" id="PRO_5025626375" description="non-specific serine/threonine protein kinase" evidence="18">
    <location>
        <begin position="21"/>
        <end position="676"/>
    </location>
</feature>
<keyword evidence="10" id="KW-0067">ATP-binding</keyword>
<dbReference type="InterPro" id="IPR021820">
    <property type="entry name" value="S-locus_recpt_kinase_C"/>
</dbReference>
<dbReference type="PROSITE" id="PS00108">
    <property type="entry name" value="PROTEIN_KINASE_ST"/>
    <property type="match status" value="1"/>
</dbReference>
<dbReference type="PANTHER" id="PTHR27002">
    <property type="entry name" value="RECEPTOR-LIKE SERINE/THREONINE-PROTEIN KINASE SD1-8"/>
    <property type="match status" value="1"/>
</dbReference>
<dbReference type="OrthoDB" id="4062651at2759"/>
<dbReference type="CDD" id="cd23509">
    <property type="entry name" value="Gnk2-like"/>
    <property type="match status" value="2"/>
</dbReference>
<evidence type="ECO:0000313" key="21">
    <source>
        <dbReference type="EMBL" id="KAE8664482.1"/>
    </source>
</evidence>
<dbReference type="InterPro" id="IPR000719">
    <property type="entry name" value="Prot_kinase_dom"/>
</dbReference>
<evidence type="ECO:0000256" key="17">
    <source>
        <dbReference type="ARBA" id="ARBA00048679"/>
    </source>
</evidence>
<evidence type="ECO:0000256" key="1">
    <source>
        <dbReference type="ARBA" id="ARBA00004167"/>
    </source>
</evidence>
<dbReference type="SMART" id="SM00220">
    <property type="entry name" value="S_TKc"/>
    <property type="match status" value="1"/>
</dbReference>
<dbReference type="SUPFAM" id="SSF56112">
    <property type="entry name" value="Protein kinase-like (PK-like)"/>
    <property type="match status" value="1"/>
</dbReference>
<dbReference type="PROSITE" id="PS50011">
    <property type="entry name" value="PROTEIN_KINASE_DOM"/>
    <property type="match status" value="1"/>
</dbReference>
<dbReference type="InterPro" id="IPR011009">
    <property type="entry name" value="Kinase-like_dom_sf"/>
</dbReference>
<evidence type="ECO:0000256" key="11">
    <source>
        <dbReference type="ARBA" id="ARBA00022989"/>
    </source>
</evidence>
<protein>
    <recommendedName>
        <fullName evidence="2">non-specific serine/threonine protein kinase</fullName>
        <ecNumber evidence="2">2.7.11.1</ecNumber>
    </recommendedName>
</protein>
<evidence type="ECO:0000259" key="19">
    <source>
        <dbReference type="PROSITE" id="PS50011"/>
    </source>
</evidence>
<keyword evidence="7" id="KW-0677">Repeat</keyword>
<dbReference type="Gene3D" id="1.10.510.10">
    <property type="entry name" value="Transferase(Phosphotransferase) domain 1"/>
    <property type="match status" value="1"/>
</dbReference>
<evidence type="ECO:0000256" key="12">
    <source>
        <dbReference type="ARBA" id="ARBA00023136"/>
    </source>
</evidence>
<evidence type="ECO:0000256" key="14">
    <source>
        <dbReference type="ARBA" id="ARBA00023170"/>
    </source>
</evidence>
<evidence type="ECO:0000256" key="4">
    <source>
        <dbReference type="ARBA" id="ARBA00022679"/>
    </source>
</evidence>
<evidence type="ECO:0000256" key="18">
    <source>
        <dbReference type="SAM" id="SignalP"/>
    </source>
</evidence>
<dbReference type="InterPro" id="IPR002902">
    <property type="entry name" value="GNK2"/>
</dbReference>
<evidence type="ECO:0000256" key="7">
    <source>
        <dbReference type="ARBA" id="ARBA00022737"/>
    </source>
</evidence>
<dbReference type="EC" id="2.7.11.1" evidence="2"/>
<keyword evidence="5" id="KW-0812">Transmembrane</keyword>
<evidence type="ECO:0000256" key="8">
    <source>
        <dbReference type="ARBA" id="ARBA00022741"/>
    </source>
</evidence>
<dbReference type="GO" id="GO:0005886">
    <property type="term" value="C:plasma membrane"/>
    <property type="evidence" value="ECO:0007669"/>
    <property type="project" value="TreeGrafter"/>
</dbReference>
<feature type="signal peptide" evidence="18">
    <location>
        <begin position="1"/>
        <end position="20"/>
    </location>
</feature>
<evidence type="ECO:0000256" key="6">
    <source>
        <dbReference type="ARBA" id="ARBA00022729"/>
    </source>
</evidence>
<dbReference type="Gene3D" id="3.30.200.20">
    <property type="entry name" value="Phosphorylase Kinase, domain 1"/>
    <property type="match status" value="1"/>
</dbReference>
<feature type="domain" description="Gnk2-homologous" evidence="20">
    <location>
        <begin position="141"/>
        <end position="247"/>
    </location>
</feature>
<keyword evidence="22" id="KW-1185">Reference proteome</keyword>
<evidence type="ECO:0000256" key="10">
    <source>
        <dbReference type="ARBA" id="ARBA00022840"/>
    </source>
</evidence>
<evidence type="ECO:0000259" key="20">
    <source>
        <dbReference type="PROSITE" id="PS51473"/>
    </source>
</evidence>
<dbReference type="Proteomes" id="UP000436088">
    <property type="component" value="Unassembled WGS sequence"/>
</dbReference>
<keyword evidence="15" id="KW-0325">Glycoprotein</keyword>
<evidence type="ECO:0000256" key="15">
    <source>
        <dbReference type="ARBA" id="ARBA00023180"/>
    </source>
</evidence>
<keyword evidence="4" id="KW-0808">Transferase</keyword>
<sequence length="676" mass="75232">MTFTILLVILLSWLSLKSEAQQPTYIYHVCSNNTTFTVNSTYQANRDTVLSWLVSNTTRRDGFYNTTAGSSPDTVYGISHCRVDINTTFCQACINFASEDLTRRCPVEKTAIIYYGECIFRYSNQTIVSVLDDTRIGYWLDTQRNTSFTPQDGYFDQVVSAAAVISMNEILNRAENQPSEKRFAAVETNVSANQTLYILEQCTPDLSDTDCRTCLQRSIANLSCCVGRQGGGVLNPSCNIRYDIYPFYNQTAIAPLPPAPAPEEDTQNNSNWITILVASLSATFGVAVISVSGFFIWRRRNNQENRENSQGAQLLDLVDGRIPNEHSTETFSGENMGKSQELPSIQLDILHAATNSFSHNNKLGEGGFGPVYKGTLEDGKEIAVKRLSGTSGQGLVELKNEVMLIARLQHRNLVKLLGCCLEKNENLLVYEFMPNRSLDLFLFDPNLSAQLDWQKRFVIIKGIARGIMYLHEDSRLRIIHRDLKASNVLLDHKMNPKISDFGMARIFGEDRNEANTKRVVGTYGYMAPEYAMHGLFSIKSDVFSFGVLLLEIISGRKNNGFHLLLSGESLLTFAWKLWSRGSGMELIDQCLVPSSVASEVLKCIHIGLLCVQEDPSVRPTMSSVIYMLASDGTISLPRPTEPAFSVGRAIVEPSQSNSNDGVCSVNEVTISNFAPR</sequence>
<dbReference type="PANTHER" id="PTHR27002:SF814">
    <property type="entry name" value="CYSTEINE-RICH RECEPTOR-LIKE PROTEIN KINASE 10"/>
    <property type="match status" value="1"/>
</dbReference>
<dbReference type="CDD" id="cd14066">
    <property type="entry name" value="STKc_IRAK"/>
    <property type="match status" value="1"/>
</dbReference>